<evidence type="ECO:0000259" key="1">
    <source>
        <dbReference type="PROSITE" id="PS50011"/>
    </source>
</evidence>
<evidence type="ECO:0000313" key="2">
    <source>
        <dbReference type="EMBL" id="ODV61217.1"/>
    </source>
</evidence>
<sequence>MKGLILDENERVIAIGLEYFEGKRLNKINQQIIEQIEDAIRYLHANNYFHGDLKPSNISINNKDKIKMLDFGAFTTKYNPDWIVDKEADWICLKLIKNILANAK</sequence>
<protein>
    <recommendedName>
        <fullName evidence="1">Protein kinase domain-containing protein</fullName>
    </recommendedName>
</protein>
<dbReference type="PANTHER" id="PTHR44167">
    <property type="entry name" value="OVARIAN-SPECIFIC SERINE/THREONINE-PROTEIN KINASE LOK-RELATED"/>
    <property type="match status" value="1"/>
</dbReference>
<dbReference type="InterPro" id="IPR011009">
    <property type="entry name" value="Kinase-like_dom_sf"/>
</dbReference>
<dbReference type="Gene3D" id="1.10.510.10">
    <property type="entry name" value="Transferase(Phosphotransferase) domain 1"/>
    <property type="match status" value="1"/>
</dbReference>
<dbReference type="STRING" id="1344418.A0A1D2VIB8"/>
<gene>
    <name evidence="2" type="ORF">ASCRUDRAFT_8150</name>
</gene>
<dbReference type="EMBL" id="KV454480">
    <property type="protein sequence ID" value="ODV61217.1"/>
    <property type="molecule type" value="Genomic_DNA"/>
</dbReference>
<dbReference type="GeneID" id="30968261"/>
<dbReference type="InterPro" id="IPR000719">
    <property type="entry name" value="Prot_kinase_dom"/>
</dbReference>
<proteinExistence type="predicted"/>
<dbReference type="GO" id="GO:0005634">
    <property type="term" value="C:nucleus"/>
    <property type="evidence" value="ECO:0007669"/>
    <property type="project" value="TreeGrafter"/>
</dbReference>
<evidence type="ECO:0000313" key="3">
    <source>
        <dbReference type="Proteomes" id="UP000095038"/>
    </source>
</evidence>
<reference evidence="3" key="1">
    <citation type="submission" date="2016-05" db="EMBL/GenBank/DDBJ databases">
        <title>Comparative genomics of biotechnologically important yeasts.</title>
        <authorList>
            <consortium name="DOE Joint Genome Institute"/>
            <person name="Riley R."/>
            <person name="Haridas S."/>
            <person name="Wolfe K.H."/>
            <person name="Lopes M.R."/>
            <person name="Hittinger C.T."/>
            <person name="Goker M."/>
            <person name="Salamov A."/>
            <person name="Wisecaver J."/>
            <person name="Long T.M."/>
            <person name="Aerts A.L."/>
            <person name="Barry K."/>
            <person name="Choi C."/>
            <person name="Clum A."/>
            <person name="Coughlan A.Y."/>
            <person name="Deshpande S."/>
            <person name="Douglass A.P."/>
            <person name="Hanson S.J."/>
            <person name="Klenk H.-P."/>
            <person name="Labutti K."/>
            <person name="Lapidus A."/>
            <person name="Lindquist E."/>
            <person name="Lipzen A."/>
            <person name="Meier-Kolthoff J.P."/>
            <person name="Ohm R.A."/>
            <person name="Otillar R.P."/>
            <person name="Pangilinan J."/>
            <person name="Peng Y."/>
            <person name="Rokas A."/>
            <person name="Rosa C.A."/>
            <person name="Scheuner C."/>
            <person name="Sibirny A.A."/>
            <person name="Slot J.C."/>
            <person name="Stielow J.B."/>
            <person name="Sun H."/>
            <person name="Kurtzman C.P."/>
            <person name="Blackwell M."/>
            <person name="Grigoriev I.V."/>
            <person name="Jeffries T.W."/>
        </authorList>
    </citation>
    <scope>NUCLEOTIDE SEQUENCE [LARGE SCALE GENOMIC DNA]</scope>
    <source>
        <strain evidence="3">DSM 1968</strain>
    </source>
</reference>
<dbReference type="SUPFAM" id="SSF56112">
    <property type="entry name" value="Protein kinase-like (PK-like)"/>
    <property type="match status" value="1"/>
</dbReference>
<accession>A0A1D2VIB8</accession>
<feature type="domain" description="Protein kinase" evidence="1">
    <location>
        <begin position="1"/>
        <end position="104"/>
    </location>
</feature>
<dbReference type="PANTHER" id="PTHR44167:SF24">
    <property type="entry name" value="SERINE_THREONINE-PROTEIN KINASE CHK2"/>
    <property type="match status" value="1"/>
</dbReference>
<dbReference type="GO" id="GO:0004674">
    <property type="term" value="F:protein serine/threonine kinase activity"/>
    <property type="evidence" value="ECO:0007669"/>
    <property type="project" value="TreeGrafter"/>
</dbReference>
<dbReference type="PROSITE" id="PS50011">
    <property type="entry name" value="PROTEIN_KINASE_DOM"/>
    <property type="match status" value="1"/>
</dbReference>
<dbReference type="Proteomes" id="UP000095038">
    <property type="component" value="Unassembled WGS sequence"/>
</dbReference>
<dbReference type="GO" id="GO:0044773">
    <property type="term" value="P:mitotic DNA damage checkpoint signaling"/>
    <property type="evidence" value="ECO:0007669"/>
    <property type="project" value="TreeGrafter"/>
</dbReference>
<dbReference type="GO" id="GO:0005524">
    <property type="term" value="F:ATP binding"/>
    <property type="evidence" value="ECO:0007669"/>
    <property type="project" value="InterPro"/>
</dbReference>
<dbReference type="InParanoid" id="A0A1D2VIB8"/>
<dbReference type="AlphaFoldDB" id="A0A1D2VIB8"/>
<dbReference type="Pfam" id="PF00069">
    <property type="entry name" value="Pkinase"/>
    <property type="match status" value="1"/>
</dbReference>
<keyword evidence="3" id="KW-1185">Reference proteome</keyword>
<name>A0A1D2VIB8_9ASCO</name>
<dbReference type="OrthoDB" id="4777439at2759"/>
<dbReference type="RefSeq" id="XP_020047524.1">
    <property type="nucleotide sequence ID" value="XM_020194625.1"/>
</dbReference>
<organism evidence="2 3">
    <name type="scientific">Ascoidea rubescens DSM 1968</name>
    <dbReference type="NCBI Taxonomy" id="1344418"/>
    <lineage>
        <taxon>Eukaryota</taxon>
        <taxon>Fungi</taxon>
        <taxon>Dikarya</taxon>
        <taxon>Ascomycota</taxon>
        <taxon>Saccharomycotina</taxon>
        <taxon>Saccharomycetes</taxon>
        <taxon>Ascoideaceae</taxon>
        <taxon>Ascoidea</taxon>
    </lineage>
</organism>